<reference evidence="2" key="1">
    <citation type="submission" date="2022-11" db="UniProtKB">
        <authorList>
            <consortium name="WormBaseParasite"/>
        </authorList>
    </citation>
    <scope>IDENTIFICATION</scope>
</reference>
<accession>A0AC34FLU9</accession>
<name>A0AC34FLU9_9BILA</name>
<dbReference type="WBParaSite" id="ES5_v2.g18315.t1">
    <property type="protein sequence ID" value="ES5_v2.g18315.t1"/>
    <property type="gene ID" value="ES5_v2.g18315"/>
</dbReference>
<evidence type="ECO:0000313" key="2">
    <source>
        <dbReference type="WBParaSite" id="ES5_v2.g18315.t1"/>
    </source>
</evidence>
<organism evidence="1 2">
    <name type="scientific">Panagrolaimus sp. ES5</name>
    <dbReference type="NCBI Taxonomy" id="591445"/>
    <lineage>
        <taxon>Eukaryota</taxon>
        <taxon>Metazoa</taxon>
        <taxon>Ecdysozoa</taxon>
        <taxon>Nematoda</taxon>
        <taxon>Chromadorea</taxon>
        <taxon>Rhabditida</taxon>
        <taxon>Tylenchina</taxon>
        <taxon>Panagrolaimomorpha</taxon>
        <taxon>Panagrolaimoidea</taxon>
        <taxon>Panagrolaimidae</taxon>
        <taxon>Panagrolaimus</taxon>
    </lineage>
</organism>
<evidence type="ECO:0000313" key="1">
    <source>
        <dbReference type="Proteomes" id="UP000887579"/>
    </source>
</evidence>
<protein>
    <submittedName>
        <fullName evidence="2">Tripeptidyl-peptidase 2</fullName>
    </submittedName>
</protein>
<proteinExistence type="predicted"/>
<dbReference type="Proteomes" id="UP000887579">
    <property type="component" value="Unplaced"/>
</dbReference>
<sequence>MAEITEPSIENEFIFPSKHYMPKEITQQAEFLTKYPEYDGRNTVIAIIDSGVDPSLPGLQKTSTGLPKIIDCLDLTGAGDVDTQQSRKLVKMEF</sequence>